<accession>A0A9K3IM57</accession>
<keyword evidence="4" id="KW-0732">Signal</keyword>
<dbReference type="Gene3D" id="1.10.510.10">
    <property type="entry name" value="Transferase(Phosphotransferase) domain 1"/>
    <property type="match status" value="2"/>
</dbReference>
<evidence type="ECO:0000256" key="8">
    <source>
        <dbReference type="ARBA" id="ARBA00023157"/>
    </source>
</evidence>
<evidence type="ECO:0000256" key="1">
    <source>
        <dbReference type="ARBA" id="ARBA00012513"/>
    </source>
</evidence>
<comment type="catalytic activity">
    <reaction evidence="10">
        <text>L-threonyl-[protein] + ATP = O-phospho-L-threonyl-[protein] + ADP + H(+)</text>
        <dbReference type="Rhea" id="RHEA:46608"/>
        <dbReference type="Rhea" id="RHEA-COMP:11060"/>
        <dbReference type="Rhea" id="RHEA-COMP:11605"/>
        <dbReference type="ChEBI" id="CHEBI:15378"/>
        <dbReference type="ChEBI" id="CHEBI:30013"/>
        <dbReference type="ChEBI" id="CHEBI:30616"/>
        <dbReference type="ChEBI" id="CHEBI:61977"/>
        <dbReference type="ChEBI" id="CHEBI:456216"/>
        <dbReference type="EC" id="2.7.11.1"/>
    </reaction>
</comment>
<keyword evidence="14" id="KW-1185">Reference proteome</keyword>
<evidence type="ECO:0000256" key="6">
    <source>
        <dbReference type="ARBA" id="ARBA00022777"/>
    </source>
</evidence>
<dbReference type="Gene3D" id="3.30.200.20">
    <property type="entry name" value="Phosphorylase Kinase, domain 1"/>
    <property type="match status" value="1"/>
</dbReference>
<dbReference type="Pfam" id="PF07714">
    <property type="entry name" value="PK_Tyr_Ser-Thr"/>
    <property type="match status" value="1"/>
</dbReference>
<dbReference type="Gramene" id="mRNA:HanXRQr2_Chr07g0298861">
    <property type="protein sequence ID" value="mRNA:HanXRQr2_Chr07g0298861"/>
    <property type="gene ID" value="HanXRQr2_Chr07g0298861"/>
</dbReference>
<dbReference type="InterPro" id="IPR001245">
    <property type="entry name" value="Ser-Thr/Tyr_kinase_cat_dom"/>
</dbReference>
<proteinExistence type="predicted"/>
<dbReference type="PANTHER" id="PTHR27006">
    <property type="entry name" value="PROMASTIGOTE SURFACE ANTIGEN PROTEIN PSA"/>
    <property type="match status" value="1"/>
</dbReference>
<comment type="catalytic activity">
    <reaction evidence="11">
        <text>L-seryl-[protein] + ATP = O-phospho-L-seryl-[protein] + ADP + H(+)</text>
        <dbReference type="Rhea" id="RHEA:17989"/>
        <dbReference type="Rhea" id="RHEA-COMP:9863"/>
        <dbReference type="Rhea" id="RHEA-COMP:11604"/>
        <dbReference type="ChEBI" id="CHEBI:15378"/>
        <dbReference type="ChEBI" id="CHEBI:29999"/>
        <dbReference type="ChEBI" id="CHEBI:30616"/>
        <dbReference type="ChEBI" id="CHEBI:83421"/>
        <dbReference type="ChEBI" id="CHEBI:456216"/>
        <dbReference type="EC" id="2.7.11.1"/>
    </reaction>
</comment>
<dbReference type="FunFam" id="3.30.200.20:FF:000195">
    <property type="entry name" value="G-type lectin S-receptor-like serine/threonine-protein kinase"/>
    <property type="match status" value="1"/>
</dbReference>
<evidence type="ECO:0000256" key="4">
    <source>
        <dbReference type="ARBA" id="ARBA00022729"/>
    </source>
</evidence>
<comment type="caution">
    <text evidence="13">The sequence shown here is derived from an EMBL/GenBank/DDBJ whole genome shotgun (WGS) entry which is preliminary data.</text>
</comment>
<evidence type="ECO:0000313" key="13">
    <source>
        <dbReference type="EMBL" id="KAF5798940.1"/>
    </source>
</evidence>
<protein>
    <recommendedName>
        <fullName evidence="1">non-specific serine/threonine protein kinase</fullName>
        <ecNumber evidence="1">2.7.11.1</ecNumber>
    </recommendedName>
</protein>
<sequence length="274" mass="31512">MLVDKPIKTIDEEFSVMSQHGDDTELSHFSLAEISKSTEDFSKDKKLGQGGFGPVYMGVLDDGRKIAVKKLLKTSRQGVYEFKNELQFIAKLQHRNLVKLLGYCNEGDERMLIYEHMPNKSLDYLIFDKIRSLTLDWSDRFHIIHGIVRGLLYLHHDSRFKIVHRDLKASNILGYMSPEYAVNGTFSEKSDVFSFGVLELEIVSGKTNRGFSREEKDEDNLLAHAWRLYEEGMALDLLSEHMRESCVESEVLRSILLAEIIFKSYAKSNLLIIP</sequence>
<keyword evidence="3 13" id="KW-0808">Transferase</keyword>
<keyword evidence="6" id="KW-0418">Kinase</keyword>
<keyword evidence="5" id="KW-0547">Nucleotide-binding</keyword>
<dbReference type="GO" id="GO:0005524">
    <property type="term" value="F:ATP binding"/>
    <property type="evidence" value="ECO:0007669"/>
    <property type="project" value="UniProtKB-KW"/>
</dbReference>
<evidence type="ECO:0000256" key="7">
    <source>
        <dbReference type="ARBA" id="ARBA00022840"/>
    </source>
</evidence>
<evidence type="ECO:0000313" key="14">
    <source>
        <dbReference type="Proteomes" id="UP000215914"/>
    </source>
</evidence>
<dbReference type="Proteomes" id="UP000215914">
    <property type="component" value="Unassembled WGS sequence"/>
</dbReference>
<evidence type="ECO:0000256" key="10">
    <source>
        <dbReference type="ARBA" id="ARBA00047899"/>
    </source>
</evidence>
<reference evidence="13" key="2">
    <citation type="submission" date="2020-06" db="EMBL/GenBank/DDBJ databases">
        <title>Helianthus annuus Genome sequencing and assembly Release 2.</title>
        <authorList>
            <person name="Gouzy J."/>
            <person name="Langlade N."/>
            <person name="Munos S."/>
        </authorList>
    </citation>
    <scope>NUCLEOTIDE SEQUENCE</scope>
    <source>
        <tissue evidence="13">Leaves</tissue>
    </source>
</reference>
<dbReference type="SMART" id="SM00220">
    <property type="entry name" value="S_TKc"/>
    <property type="match status" value="1"/>
</dbReference>
<dbReference type="PROSITE" id="PS50011">
    <property type="entry name" value="PROTEIN_KINASE_DOM"/>
    <property type="match status" value="1"/>
</dbReference>
<evidence type="ECO:0000256" key="5">
    <source>
        <dbReference type="ARBA" id="ARBA00022741"/>
    </source>
</evidence>
<name>A0A9K3IM57_HELAN</name>
<evidence type="ECO:0000256" key="11">
    <source>
        <dbReference type="ARBA" id="ARBA00048679"/>
    </source>
</evidence>
<feature type="domain" description="Protein kinase" evidence="12">
    <location>
        <begin position="41"/>
        <end position="274"/>
    </location>
</feature>
<reference evidence="13" key="1">
    <citation type="journal article" date="2017" name="Nature">
        <title>The sunflower genome provides insights into oil metabolism, flowering and Asterid evolution.</title>
        <authorList>
            <person name="Badouin H."/>
            <person name="Gouzy J."/>
            <person name="Grassa C.J."/>
            <person name="Murat F."/>
            <person name="Staton S.E."/>
            <person name="Cottret L."/>
            <person name="Lelandais-Briere C."/>
            <person name="Owens G.L."/>
            <person name="Carrere S."/>
            <person name="Mayjonade B."/>
            <person name="Legrand L."/>
            <person name="Gill N."/>
            <person name="Kane N.C."/>
            <person name="Bowers J.E."/>
            <person name="Hubner S."/>
            <person name="Bellec A."/>
            <person name="Berard A."/>
            <person name="Berges H."/>
            <person name="Blanchet N."/>
            <person name="Boniface M.C."/>
            <person name="Brunel D."/>
            <person name="Catrice O."/>
            <person name="Chaidir N."/>
            <person name="Claudel C."/>
            <person name="Donnadieu C."/>
            <person name="Faraut T."/>
            <person name="Fievet G."/>
            <person name="Helmstetter N."/>
            <person name="King M."/>
            <person name="Knapp S.J."/>
            <person name="Lai Z."/>
            <person name="Le Paslier M.C."/>
            <person name="Lippi Y."/>
            <person name="Lorenzon L."/>
            <person name="Mandel J.R."/>
            <person name="Marage G."/>
            <person name="Marchand G."/>
            <person name="Marquand E."/>
            <person name="Bret-Mestries E."/>
            <person name="Morien E."/>
            <person name="Nambeesan S."/>
            <person name="Nguyen T."/>
            <person name="Pegot-Espagnet P."/>
            <person name="Pouilly N."/>
            <person name="Raftis F."/>
            <person name="Sallet E."/>
            <person name="Schiex T."/>
            <person name="Thomas J."/>
            <person name="Vandecasteele C."/>
            <person name="Vares D."/>
            <person name="Vear F."/>
            <person name="Vautrin S."/>
            <person name="Crespi M."/>
            <person name="Mangin B."/>
            <person name="Burke J.M."/>
            <person name="Salse J."/>
            <person name="Munos S."/>
            <person name="Vincourt P."/>
            <person name="Rieseberg L.H."/>
            <person name="Langlade N.B."/>
        </authorList>
    </citation>
    <scope>NUCLEOTIDE SEQUENCE</scope>
    <source>
        <tissue evidence="13">Leaves</tissue>
    </source>
</reference>
<gene>
    <name evidence="13" type="ORF">HanXRQr2_Chr07g0298861</name>
</gene>
<keyword evidence="2" id="KW-0723">Serine/threonine-protein kinase</keyword>
<dbReference type="FunFam" id="1.10.510.10:FF:001023">
    <property type="entry name" value="Os07g0541700 protein"/>
    <property type="match status" value="1"/>
</dbReference>
<dbReference type="EC" id="2.7.11.1" evidence="1"/>
<dbReference type="InterPro" id="IPR011009">
    <property type="entry name" value="Kinase-like_dom_sf"/>
</dbReference>
<dbReference type="AlphaFoldDB" id="A0A9K3IM57"/>
<dbReference type="SUPFAM" id="SSF56112">
    <property type="entry name" value="Protein kinase-like (PK-like)"/>
    <property type="match status" value="1"/>
</dbReference>
<dbReference type="InterPro" id="IPR000719">
    <property type="entry name" value="Prot_kinase_dom"/>
</dbReference>
<dbReference type="PANTHER" id="PTHR27006:SF599">
    <property type="entry name" value="PROTEIN KINASE DOMAIN-CONTAINING PROTEIN"/>
    <property type="match status" value="1"/>
</dbReference>
<keyword evidence="9" id="KW-0325">Glycoprotein</keyword>
<evidence type="ECO:0000256" key="2">
    <source>
        <dbReference type="ARBA" id="ARBA00022527"/>
    </source>
</evidence>
<keyword evidence="7" id="KW-0067">ATP-binding</keyword>
<dbReference type="GO" id="GO:0004674">
    <property type="term" value="F:protein serine/threonine kinase activity"/>
    <property type="evidence" value="ECO:0007669"/>
    <property type="project" value="UniProtKB-KW"/>
</dbReference>
<evidence type="ECO:0000259" key="12">
    <source>
        <dbReference type="PROSITE" id="PS50011"/>
    </source>
</evidence>
<dbReference type="EMBL" id="MNCJ02000322">
    <property type="protein sequence ID" value="KAF5798940.1"/>
    <property type="molecule type" value="Genomic_DNA"/>
</dbReference>
<dbReference type="Pfam" id="PF00069">
    <property type="entry name" value="Pkinase"/>
    <property type="match status" value="1"/>
</dbReference>
<organism evidence="13 14">
    <name type="scientific">Helianthus annuus</name>
    <name type="common">Common sunflower</name>
    <dbReference type="NCBI Taxonomy" id="4232"/>
    <lineage>
        <taxon>Eukaryota</taxon>
        <taxon>Viridiplantae</taxon>
        <taxon>Streptophyta</taxon>
        <taxon>Embryophyta</taxon>
        <taxon>Tracheophyta</taxon>
        <taxon>Spermatophyta</taxon>
        <taxon>Magnoliopsida</taxon>
        <taxon>eudicotyledons</taxon>
        <taxon>Gunneridae</taxon>
        <taxon>Pentapetalae</taxon>
        <taxon>asterids</taxon>
        <taxon>campanulids</taxon>
        <taxon>Asterales</taxon>
        <taxon>Asteraceae</taxon>
        <taxon>Asteroideae</taxon>
        <taxon>Heliantheae alliance</taxon>
        <taxon>Heliantheae</taxon>
        <taxon>Helianthus</taxon>
    </lineage>
</organism>
<evidence type="ECO:0000256" key="9">
    <source>
        <dbReference type="ARBA" id="ARBA00023180"/>
    </source>
</evidence>
<evidence type="ECO:0000256" key="3">
    <source>
        <dbReference type="ARBA" id="ARBA00022679"/>
    </source>
</evidence>
<keyword evidence="8" id="KW-1015">Disulfide bond</keyword>